<evidence type="ECO:0000256" key="2">
    <source>
        <dbReference type="ARBA" id="ARBA00023125"/>
    </source>
</evidence>
<dbReference type="PANTHER" id="PTHR30349">
    <property type="entry name" value="PHAGE INTEGRASE-RELATED"/>
    <property type="match status" value="1"/>
</dbReference>
<dbReference type="CDD" id="cd01185">
    <property type="entry name" value="INTN1_C_like"/>
    <property type="match status" value="1"/>
</dbReference>
<dbReference type="Pfam" id="PF13102">
    <property type="entry name" value="Phage_int_SAM_5"/>
    <property type="match status" value="1"/>
</dbReference>
<dbReference type="Pfam" id="PF00589">
    <property type="entry name" value="Phage_integrase"/>
    <property type="match status" value="1"/>
</dbReference>
<evidence type="ECO:0000313" key="5">
    <source>
        <dbReference type="EMBL" id="MBH8559854.1"/>
    </source>
</evidence>
<evidence type="ECO:0000313" key="6">
    <source>
        <dbReference type="Proteomes" id="UP000625631"/>
    </source>
</evidence>
<comment type="similarity">
    <text evidence="1">Belongs to the 'phage' integrase family.</text>
</comment>
<gene>
    <name evidence="5" type="ORF">I7X13_17475</name>
</gene>
<evidence type="ECO:0000259" key="4">
    <source>
        <dbReference type="PROSITE" id="PS51898"/>
    </source>
</evidence>
<dbReference type="Proteomes" id="UP000625631">
    <property type="component" value="Unassembled WGS sequence"/>
</dbReference>
<sequence length="416" mass="47937">MNFSAKIKLRKPVRADGTCPVLLQVIIGKTIWPHSLKLGWPPQLFDEELGRCLTSLPPAQRGPDYKAVLEQATADAGGTLPLLAKRAQDYNLLIGQALAKANEVFVSWRLSQQVLTLERFKQDFSTAGSKDDFLTYFKAKITERYRKGKITQTTKKNHFSTYNALLAFRPYIPFNTLTPEFADDFDAYLKKHVRGLNTRWGRHKDVKTYLALAKKDRMKFEDPYADFKNKDVAGQWRPLRTAELSDLEAYYKMCAPRTVHRRVLARFLFSCFSSLRLGDLKNIENAAIENREMTFKAQKTYSKTLAETMLPLTRKALRYLEQAQTEEELPGFYNYADQYTNRALTAIGQQLGIESRIHNHVGRETFATEFIRRGGKVEVLQKLMGHTKITTTMKYVHVDNDMKRDAINRLDEQDKD</sequence>
<dbReference type="InterPro" id="IPR050090">
    <property type="entry name" value="Tyrosine_recombinase_XerCD"/>
</dbReference>
<dbReference type="InterPro" id="IPR010998">
    <property type="entry name" value="Integrase_recombinase_N"/>
</dbReference>
<keyword evidence="2" id="KW-0238">DNA-binding</keyword>
<dbReference type="EMBL" id="JAEDAE010000009">
    <property type="protein sequence ID" value="MBH8559854.1"/>
    <property type="molecule type" value="Genomic_DNA"/>
</dbReference>
<evidence type="ECO:0000256" key="3">
    <source>
        <dbReference type="ARBA" id="ARBA00023172"/>
    </source>
</evidence>
<evidence type="ECO:0000256" key="1">
    <source>
        <dbReference type="ARBA" id="ARBA00008857"/>
    </source>
</evidence>
<dbReference type="PANTHER" id="PTHR30349:SF41">
    <property type="entry name" value="INTEGRASE_RECOMBINASE PROTEIN MJ0367-RELATED"/>
    <property type="match status" value="1"/>
</dbReference>
<reference evidence="5 6" key="1">
    <citation type="submission" date="2020-12" db="EMBL/GenBank/DDBJ databases">
        <title>Hymenobacter sp.</title>
        <authorList>
            <person name="Kim M.K."/>
        </authorList>
    </citation>
    <scope>NUCLEOTIDE SEQUENCE [LARGE SCALE GENOMIC DNA]</scope>
    <source>
        <strain evidence="5 6">BT442</strain>
    </source>
</reference>
<comment type="caution">
    <text evidence="5">The sequence shown here is derived from an EMBL/GenBank/DDBJ whole genome shotgun (WGS) entry which is preliminary data.</text>
</comment>
<keyword evidence="3" id="KW-0233">DNA recombination</keyword>
<dbReference type="InterPro" id="IPR013762">
    <property type="entry name" value="Integrase-like_cat_sf"/>
</dbReference>
<dbReference type="InterPro" id="IPR011010">
    <property type="entry name" value="DNA_brk_join_enz"/>
</dbReference>
<dbReference type="InterPro" id="IPR002104">
    <property type="entry name" value="Integrase_catalytic"/>
</dbReference>
<proteinExistence type="inferred from homology"/>
<keyword evidence="6" id="KW-1185">Reference proteome</keyword>
<dbReference type="RefSeq" id="WP_198076462.1">
    <property type="nucleotide sequence ID" value="NZ_JAEDAE010000009.1"/>
</dbReference>
<protein>
    <submittedName>
        <fullName evidence="5">Site-specific integrase</fullName>
    </submittedName>
</protein>
<dbReference type="Gene3D" id="1.10.150.130">
    <property type="match status" value="1"/>
</dbReference>
<dbReference type="PROSITE" id="PS51898">
    <property type="entry name" value="TYR_RECOMBINASE"/>
    <property type="match status" value="1"/>
</dbReference>
<accession>A0ABS0QCE2</accession>
<feature type="domain" description="Tyr recombinase" evidence="4">
    <location>
        <begin position="237"/>
        <end position="408"/>
    </location>
</feature>
<name>A0ABS0QCE2_9BACT</name>
<dbReference type="InterPro" id="IPR025269">
    <property type="entry name" value="SAM-like_dom"/>
</dbReference>
<dbReference type="SUPFAM" id="SSF56349">
    <property type="entry name" value="DNA breaking-rejoining enzymes"/>
    <property type="match status" value="1"/>
</dbReference>
<dbReference type="Gene3D" id="1.10.443.10">
    <property type="entry name" value="Intergrase catalytic core"/>
    <property type="match status" value="1"/>
</dbReference>
<organism evidence="5 6">
    <name type="scientific">Hymenobacter negativus</name>
    <dbReference type="NCBI Taxonomy" id="2795026"/>
    <lineage>
        <taxon>Bacteria</taxon>
        <taxon>Pseudomonadati</taxon>
        <taxon>Bacteroidota</taxon>
        <taxon>Cytophagia</taxon>
        <taxon>Cytophagales</taxon>
        <taxon>Hymenobacteraceae</taxon>
        <taxon>Hymenobacter</taxon>
    </lineage>
</organism>